<protein>
    <submittedName>
        <fullName evidence="1">Tricalbin-2</fullName>
    </submittedName>
</protein>
<keyword evidence="2" id="KW-1185">Reference proteome</keyword>
<sequence length="337" mass="38021">IDSAIGVLVVTLHYARNLPKVDTFGSADPYVVAYVTSKPEQYAKTQIKEDTLNPTWNETKVILVYSSDENLQLDIYDWNNVGKDEKLGIVTIPVKDFEDEPEQEGVNRPIFLRDKENGRINFDVSYFPVIEKSAVDVEVSHVEDGEAANLALAPTEVESNTGLLQLYVRSAKDLAMTKTAAKKLNVHVVSFVNKDMVMESPAVKKTDEPVWEQGKEVFVADREQSKLTFKVMDGERRIGVVRIDLNTALERQKQQQGLDWYPIEGHVKAKLRIFVKWRPVLMDADIAAVLGQGKKLVPPPIGVVKINMWEGRNIKNVETLQGTKSDPYVRVMVQNRV</sequence>
<proteinExistence type="predicted"/>
<reference evidence="1" key="1">
    <citation type="submission" date="2022-06" db="EMBL/GenBank/DDBJ databases">
        <title>Phylogenomic reconstructions and comparative analyses of Kickxellomycotina fungi.</title>
        <authorList>
            <person name="Reynolds N.K."/>
            <person name="Stajich J.E."/>
            <person name="Barry K."/>
            <person name="Grigoriev I.V."/>
            <person name="Crous P."/>
            <person name="Smith M.E."/>
        </authorList>
    </citation>
    <scope>NUCLEOTIDE SEQUENCE</scope>
    <source>
        <strain evidence="1">RSA 2271</strain>
    </source>
</reference>
<feature type="non-terminal residue" evidence="1">
    <location>
        <position position="1"/>
    </location>
</feature>
<accession>A0ACC1HBU4</accession>
<organism evidence="1 2">
    <name type="scientific">Spiromyces aspiralis</name>
    <dbReference type="NCBI Taxonomy" id="68401"/>
    <lineage>
        <taxon>Eukaryota</taxon>
        <taxon>Fungi</taxon>
        <taxon>Fungi incertae sedis</taxon>
        <taxon>Zoopagomycota</taxon>
        <taxon>Kickxellomycotina</taxon>
        <taxon>Kickxellomycetes</taxon>
        <taxon>Kickxellales</taxon>
        <taxon>Kickxellaceae</taxon>
        <taxon>Spiromyces</taxon>
    </lineage>
</organism>
<dbReference type="Proteomes" id="UP001145114">
    <property type="component" value="Unassembled WGS sequence"/>
</dbReference>
<evidence type="ECO:0000313" key="2">
    <source>
        <dbReference type="Proteomes" id="UP001145114"/>
    </source>
</evidence>
<feature type="non-terminal residue" evidence="1">
    <location>
        <position position="337"/>
    </location>
</feature>
<gene>
    <name evidence="1" type="primary">TCB2_2</name>
    <name evidence="1" type="ORF">EV182_006937</name>
</gene>
<comment type="caution">
    <text evidence="1">The sequence shown here is derived from an EMBL/GenBank/DDBJ whole genome shotgun (WGS) entry which is preliminary data.</text>
</comment>
<dbReference type="EMBL" id="JAMZIH010008170">
    <property type="protein sequence ID" value="KAJ1672563.1"/>
    <property type="molecule type" value="Genomic_DNA"/>
</dbReference>
<evidence type="ECO:0000313" key="1">
    <source>
        <dbReference type="EMBL" id="KAJ1672563.1"/>
    </source>
</evidence>
<name>A0ACC1HBU4_9FUNG</name>